<gene>
    <name evidence="1" type="ORF">HHI36_017312</name>
</gene>
<organism evidence="1 2">
    <name type="scientific">Cryptolaemus montrouzieri</name>
    <dbReference type="NCBI Taxonomy" id="559131"/>
    <lineage>
        <taxon>Eukaryota</taxon>
        <taxon>Metazoa</taxon>
        <taxon>Ecdysozoa</taxon>
        <taxon>Arthropoda</taxon>
        <taxon>Hexapoda</taxon>
        <taxon>Insecta</taxon>
        <taxon>Pterygota</taxon>
        <taxon>Neoptera</taxon>
        <taxon>Endopterygota</taxon>
        <taxon>Coleoptera</taxon>
        <taxon>Polyphaga</taxon>
        <taxon>Cucujiformia</taxon>
        <taxon>Coccinelloidea</taxon>
        <taxon>Coccinellidae</taxon>
        <taxon>Scymninae</taxon>
        <taxon>Scymnini</taxon>
        <taxon>Cryptolaemus</taxon>
    </lineage>
</organism>
<sequence>MPREFIRKSEKNEWLKSTLQEAFTAVRSGRKEREVGRSSNILESTLWDKSKANQSNKLRLGRNPVFNEEQNNAIANHVIKLANIFFETIFDKAYVKVATMDKGISGLRTAGPNKFSEDDFGQNEPSDSTAIQITINLNDRQINIETPVDLKIESSETNQV</sequence>
<protein>
    <submittedName>
        <fullName evidence="1">Uncharacterized protein</fullName>
    </submittedName>
</protein>
<reference evidence="1 2" key="1">
    <citation type="journal article" date="2021" name="BMC Biol.">
        <title>Horizontally acquired antibacterial genes associated with adaptive radiation of ladybird beetles.</title>
        <authorList>
            <person name="Li H.S."/>
            <person name="Tang X.F."/>
            <person name="Huang Y.H."/>
            <person name="Xu Z.Y."/>
            <person name="Chen M.L."/>
            <person name="Du X.Y."/>
            <person name="Qiu B.Y."/>
            <person name="Chen P.T."/>
            <person name="Zhang W."/>
            <person name="Slipinski A."/>
            <person name="Escalona H.E."/>
            <person name="Waterhouse R.M."/>
            <person name="Zwick A."/>
            <person name="Pang H."/>
        </authorList>
    </citation>
    <scope>NUCLEOTIDE SEQUENCE [LARGE SCALE GENOMIC DNA]</scope>
    <source>
        <strain evidence="1">SYSU2018</strain>
    </source>
</reference>
<evidence type="ECO:0000313" key="2">
    <source>
        <dbReference type="Proteomes" id="UP001516400"/>
    </source>
</evidence>
<dbReference type="AlphaFoldDB" id="A0ABD2NMF3"/>
<accession>A0ABD2NMF3</accession>
<name>A0ABD2NMF3_9CUCU</name>
<proteinExistence type="predicted"/>
<comment type="caution">
    <text evidence="1">The sequence shown here is derived from an EMBL/GenBank/DDBJ whole genome shotgun (WGS) entry which is preliminary data.</text>
</comment>
<dbReference type="EMBL" id="JABFTP020000124">
    <property type="protein sequence ID" value="KAL3279804.1"/>
    <property type="molecule type" value="Genomic_DNA"/>
</dbReference>
<evidence type="ECO:0000313" key="1">
    <source>
        <dbReference type="EMBL" id="KAL3279804.1"/>
    </source>
</evidence>
<keyword evidence="2" id="KW-1185">Reference proteome</keyword>
<dbReference type="Proteomes" id="UP001516400">
    <property type="component" value="Unassembled WGS sequence"/>
</dbReference>